<sequence length="84" mass="9033">MSLIYARSGSPLLEMAGMAEEAPPPMLLSSSELAARIVQPYCEGPFYSQSGQDRTMPVQATSDLTKENISAKARSKRGSETLPV</sequence>
<accession>A0A2I0AHU2</accession>
<dbReference type="AlphaFoldDB" id="A0A2I0AHU2"/>
<name>A0A2I0AHU2_9ASPA</name>
<reference evidence="2 3" key="1">
    <citation type="journal article" date="2017" name="Nature">
        <title>The Apostasia genome and the evolution of orchids.</title>
        <authorList>
            <person name="Zhang G.Q."/>
            <person name="Liu K.W."/>
            <person name="Li Z."/>
            <person name="Lohaus R."/>
            <person name="Hsiao Y.Y."/>
            <person name="Niu S.C."/>
            <person name="Wang J.Y."/>
            <person name="Lin Y.C."/>
            <person name="Xu Q."/>
            <person name="Chen L.J."/>
            <person name="Yoshida K."/>
            <person name="Fujiwara S."/>
            <person name="Wang Z.W."/>
            <person name="Zhang Y.Q."/>
            <person name="Mitsuda N."/>
            <person name="Wang M."/>
            <person name="Liu G.H."/>
            <person name="Pecoraro L."/>
            <person name="Huang H.X."/>
            <person name="Xiao X.J."/>
            <person name="Lin M."/>
            <person name="Wu X.Y."/>
            <person name="Wu W.L."/>
            <person name="Chen Y.Y."/>
            <person name="Chang S.B."/>
            <person name="Sakamoto S."/>
            <person name="Ohme-Takagi M."/>
            <person name="Yagi M."/>
            <person name="Zeng S.J."/>
            <person name="Shen C.Y."/>
            <person name="Yeh C.M."/>
            <person name="Luo Y.B."/>
            <person name="Tsai W.C."/>
            <person name="Van de Peer Y."/>
            <person name="Liu Z.J."/>
        </authorList>
    </citation>
    <scope>NUCLEOTIDE SEQUENCE [LARGE SCALE GENOMIC DNA]</scope>
    <source>
        <strain evidence="3">cv. Shenzhen</strain>
        <tissue evidence="2">Stem</tissue>
    </source>
</reference>
<feature type="compositionally biased region" description="Polar residues" evidence="1">
    <location>
        <begin position="47"/>
        <end position="63"/>
    </location>
</feature>
<dbReference type="Proteomes" id="UP000236161">
    <property type="component" value="Unassembled WGS sequence"/>
</dbReference>
<feature type="region of interest" description="Disordered" evidence="1">
    <location>
        <begin position="46"/>
        <end position="84"/>
    </location>
</feature>
<evidence type="ECO:0000313" key="3">
    <source>
        <dbReference type="Proteomes" id="UP000236161"/>
    </source>
</evidence>
<proteinExistence type="predicted"/>
<keyword evidence="3" id="KW-1185">Reference proteome</keyword>
<protein>
    <submittedName>
        <fullName evidence="2">Uncharacterized protein</fullName>
    </submittedName>
</protein>
<evidence type="ECO:0000256" key="1">
    <source>
        <dbReference type="SAM" id="MobiDB-lite"/>
    </source>
</evidence>
<dbReference type="EMBL" id="KZ451980">
    <property type="protein sequence ID" value="PKA55110.1"/>
    <property type="molecule type" value="Genomic_DNA"/>
</dbReference>
<gene>
    <name evidence="2" type="ORF">AXF42_Ash003747</name>
</gene>
<evidence type="ECO:0000313" key="2">
    <source>
        <dbReference type="EMBL" id="PKA55110.1"/>
    </source>
</evidence>
<organism evidence="2 3">
    <name type="scientific">Apostasia shenzhenica</name>
    <dbReference type="NCBI Taxonomy" id="1088818"/>
    <lineage>
        <taxon>Eukaryota</taxon>
        <taxon>Viridiplantae</taxon>
        <taxon>Streptophyta</taxon>
        <taxon>Embryophyta</taxon>
        <taxon>Tracheophyta</taxon>
        <taxon>Spermatophyta</taxon>
        <taxon>Magnoliopsida</taxon>
        <taxon>Liliopsida</taxon>
        <taxon>Asparagales</taxon>
        <taxon>Orchidaceae</taxon>
        <taxon>Apostasioideae</taxon>
        <taxon>Apostasia</taxon>
    </lineage>
</organism>